<feature type="domain" description="HTH araC/xylS-type" evidence="4">
    <location>
        <begin position="185"/>
        <end position="283"/>
    </location>
</feature>
<dbReference type="GO" id="GO:0003700">
    <property type="term" value="F:DNA-binding transcription factor activity"/>
    <property type="evidence" value="ECO:0007669"/>
    <property type="project" value="InterPro"/>
</dbReference>
<dbReference type="Pfam" id="PF12833">
    <property type="entry name" value="HTH_18"/>
    <property type="match status" value="1"/>
</dbReference>
<dbReference type="InterPro" id="IPR018060">
    <property type="entry name" value="HTH_AraC"/>
</dbReference>
<protein>
    <submittedName>
        <fullName evidence="5">AraC family transcriptional regulator</fullName>
    </submittedName>
</protein>
<dbReference type="SUPFAM" id="SSF51215">
    <property type="entry name" value="Regulatory protein AraC"/>
    <property type="match status" value="1"/>
</dbReference>
<dbReference type="InterPro" id="IPR009057">
    <property type="entry name" value="Homeodomain-like_sf"/>
</dbReference>
<proteinExistence type="predicted"/>
<keyword evidence="6" id="KW-1185">Reference proteome</keyword>
<dbReference type="Gene3D" id="2.60.120.10">
    <property type="entry name" value="Jelly Rolls"/>
    <property type="match status" value="1"/>
</dbReference>
<evidence type="ECO:0000256" key="1">
    <source>
        <dbReference type="ARBA" id="ARBA00023015"/>
    </source>
</evidence>
<dbReference type="InterPro" id="IPR014710">
    <property type="entry name" value="RmlC-like_jellyroll"/>
</dbReference>
<gene>
    <name evidence="5" type="ORF">H8698_04825</name>
</gene>
<dbReference type="PANTHER" id="PTHR43280:SF28">
    <property type="entry name" value="HTH-TYPE TRANSCRIPTIONAL ACTIVATOR RHAS"/>
    <property type="match status" value="1"/>
</dbReference>
<evidence type="ECO:0000259" key="4">
    <source>
        <dbReference type="PROSITE" id="PS01124"/>
    </source>
</evidence>
<dbReference type="EMBL" id="JACRSU010000001">
    <property type="protein sequence ID" value="MBC8540295.1"/>
    <property type="molecule type" value="Genomic_DNA"/>
</dbReference>
<accession>A0A926DJX3</accession>
<keyword evidence="3" id="KW-0804">Transcription</keyword>
<organism evidence="5 6">
    <name type="scientific">Congzhengia minquanensis</name>
    <dbReference type="NCBI Taxonomy" id="2763657"/>
    <lineage>
        <taxon>Bacteria</taxon>
        <taxon>Bacillati</taxon>
        <taxon>Bacillota</taxon>
        <taxon>Clostridia</taxon>
        <taxon>Eubacteriales</taxon>
        <taxon>Oscillospiraceae</taxon>
        <taxon>Congzhengia</taxon>
    </lineage>
</organism>
<dbReference type="SUPFAM" id="SSF46689">
    <property type="entry name" value="Homeodomain-like"/>
    <property type="match status" value="2"/>
</dbReference>
<keyword evidence="2" id="KW-0238">DNA-binding</keyword>
<dbReference type="PROSITE" id="PS01124">
    <property type="entry name" value="HTH_ARAC_FAMILY_2"/>
    <property type="match status" value="1"/>
</dbReference>
<dbReference type="GO" id="GO:0043565">
    <property type="term" value="F:sequence-specific DNA binding"/>
    <property type="evidence" value="ECO:0007669"/>
    <property type="project" value="InterPro"/>
</dbReference>
<dbReference type="AlphaFoldDB" id="A0A926DJX3"/>
<dbReference type="PANTHER" id="PTHR43280">
    <property type="entry name" value="ARAC-FAMILY TRANSCRIPTIONAL REGULATOR"/>
    <property type="match status" value="1"/>
</dbReference>
<dbReference type="InterPro" id="IPR003313">
    <property type="entry name" value="AraC-bd"/>
</dbReference>
<sequence length="290" mass="33546">MHHYTENHVFCENENIAVVFHPAHNEEIHIHDFVELVYIAGGRGHQYIDGKKYSVMRGDMLFINLNHTHAFTTDKGMEYYNIYLKPGFISSELINADNAMQMLTLTAFEDFRETVGEESPVVRFSGGEMAEVESCLFAMLREYEHKENGTGTVLQSYLMILLTYVFRKMAAFGGVQPGDTRNKIGDLIQYIEENCTQKLSLTELSEQCFYNPSYFCRMFKAYSGMTITEFIHENRIKRACGLLLHSHKSVEEISLGVGYTNKTLFYKKFREKTGMSPAEYRKKVNIEYEI</sequence>
<comment type="caution">
    <text evidence="5">The sequence shown here is derived from an EMBL/GenBank/DDBJ whole genome shotgun (WGS) entry which is preliminary data.</text>
</comment>
<name>A0A926DJX3_9FIRM</name>
<dbReference type="Pfam" id="PF02311">
    <property type="entry name" value="AraC_binding"/>
    <property type="match status" value="1"/>
</dbReference>
<dbReference type="InterPro" id="IPR020449">
    <property type="entry name" value="Tscrpt_reg_AraC-type_HTH"/>
</dbReference>
<dbReference type="PRINTS" id="PR00032">
    <property type="entry name" value="HTHARAC"/>
</dbReference>
<reference evidence="5" key="1">
    <citation type="submission" date="2020-08" db="EMBL/GenBank/DDBJ databases">
        <title>Genome public.</title>
        <authorList>
            <person name="Liu C."/>
            <person name="Sun Q."/>
        </authorList>
    </citation>
    <scope>NUCLEOTIDE SEQUENCE</scope>
    <source>
        <strain evidence="5">H8</strain>
    </source>
</reference>
<dbReference type="RefSeq" id="WP_249311386.1">
    <property type="nucleotide sequence ID" value="NZ_JACRSU010000001.1"/>
</dbReference>
<dbReference type="InterPro" id="IPR018062">
    <property type="entry name" value="HTH_AraC-typ_CS"/>
</dbReference>
<dbReference type="InterPro" id="IPR037923">
    <property type="entry name" value="HTH-like"/>
</dbReference>
<evidence type="ECO:0000256" key="3">
    <source>
        <dbReference type="ARBA" id="ARBA00023163"/>
    </source>
</evidence>
<evidence type="ECO:0000313" key="5">
    <source>
        <dbReference type="EMBL" id="MBC8540295.1"/>
    </source>
</evidence>
<keyword evidence="1" id="KW-0805">Transcription regulation</keyword>
<dbReference type="Proteomes" id="UP000611762">
    <property type="component" value="Unassembled WGS sequence"/>
</dbReference>
<dbReference type="PROSITE" id="PS00041">
    <property type="entry name" value="HTH_ARAC_FAMILY_1"/>
    <property type="match status" value="1"/>
</dbReference>
<dbReference type="SMART" id="SM00342">
    <property type="entry name" value="HTH_ARAC"/>
    <property type="match status" value="1"/>
</dbReference>
<dbReference type="Gene3D" id="1.10.10.60">
    <property type="entry name" value="Homeodomain-like"/>
    <property type="match status" value="2"/>
</dbReference>
<evidence type="ECO:0000313" key="6">
    <source>
        <dbReference type="Proteomes" id="UP000611762"/>
    </source>
</evidence>
<evidence type="ECO:0000256" key="2">
    <source>
        <dbReference type="ARBA" id="ARBA00023125"/>
    </source>
</evidence>